<keyword evidence="1" id="KW-1133">Transmembrane helix</keyword>
<dbReference type="AlphaFoldDB" id="A0A8J6M1S4"/>
<proteinExistence type="predicted"/>
<dbReference type="Pfam" id="PF04367">
    <property type="entry name" value="DUF502"/>
    <property type="match status" value="1"/>
</dbReference>
<dbReference type="Proteomes" id="UP000601768">
    <property type="component" value="Unassembled WGS sequence"/>
</dbReference>
<organism evidence="2 3">
    <name type="scientific">Neptunicella marina</name>
    <dbReference type="NCBI Taxonomy" id="2125989"/>
    <lineage>
        <taxon>Bacteria</taxon>
        <taxon>Pseudomonadati</taxon>
        <taxon>Pseudomonadota</taxon>
        <taxon>Gammaproteobacteria</taxon>
        <taxon>Alteromonadales</taxon>
        <taxon>Alteromonadaceae</taxon>
        <taxon>Neptunicella</taxon>
    </lineage>
</organism>
<keyword evidence="1" id="KW-0812">Transmembrane</keyword>
<comment type="caution">
    <text evidence="2">The sequence shown here is derived from an EMBL/GenBank/DDBJ whole genome shotgun (WGS) entry which is preliminary data.</text>
</comment>
<keyword evidence="3" id="KW-1185">Reference proteome</keyword>
<keyword evidence="1" id="KW-0472">Membrane</keyword>
<feature type="transmembrane region" description="Helical" evidence="1">
    <location>
        <begin position="7"/>
        <end position="29"/>
    </location>
</feature>
<reference evidence="2" key="2">
    <citation type="submission" date="2020-08" db="EMBL/GenBank/DDBJ databases">
        <authorList>
            <person name="Lai Q."/>
        </authorList>
    </citation>
    <scope>NUCLEOTIDE SEQUENCE</scope>
    <source>
        <strain evidence="2">S27-2</strain>
    </source>
</reference>
<feature type="transmembrane region" description="Helical" evidence="1">
    <location>
        <begin position="49"/>
        <end position="74"/>
    </location>
</feature>
<dbReference type="InterPro" id="IPR007462">
    <property type="entry name" value="COV1-like"/>
</dbReference>
<evidence type="ECO:0000256" key="1">
    <source>
        <dbReference type="SAM" id="Phobius"/>
    </source>
</evidence>
<dbReference type="EMBL" id="JACNEP010000005">
    <property type="protein sequence ID" value="MBC3765697.1"/>
    <property type="molecule type" value="Genomic_DNA"/>
</dbReference>
<evidence type="ECO:0000313" key="2">
    <source>
        <dbReference type="EMBL" id="MBC3765697.1"/>
    </source>
</evidence>
<dbReference type="RefSeq" id="WP_186506177.1">
    <property type="nucleotide sequence ID" value="NZ_JACNEP010000005.1"/>
</dbReference>
<reference evidence="2" key="1">
    <citation type="journal article" date="2018" name="Int. J. Syst. Evol. Microbiol.">
        <title>Neptunicella marina gen. nov., sp. nov., isolated from surface seawater.</title>
        <authorList>
            <person name="Liu X."/>
            <person name="Lai Q."/>
            <person name="Du Y."/>
            <person name="Zhang X."/>
            <person name="Liu Z."/>
            <person name="Sun F."/>
            <person name="Shao Z."/>
        </authorList>
    </citation>
    <scope>NUCLEOTIDE SEQUENCE</scope>
    <source>
        <strain evidence="2">S27-2</strain>
    </source>
</reference>
<evidence type="ECO:0000313" key="3">
    <source>
        <dbReference type="Proteomes" id="UP000601768"/>
    </source>
</evidence>
<sequence>MNKLAGLILKGLVAVLPLALTLYFLYWLVSSLELLLEPVIPPQFYMPGLGLLTALLLLILVGLVVNFYGIRWLISIGNTLLTKIPLIKSLYGAIQDILTVFNLSRENKMQSVVSVDMGNDIALIGFITGELTGQKLYPGEERVGVYIPLSYQIGGYTIYVHRDKLTPLNISVEEAMRLTLTGGVQAAKPKA</sequence>
<accession>A0A8J6M1S4</accession>
<protein>
    <submittedName>
        <fullName evidence="2">DUF502 domain-containing protein</fullName>
    </submittedName>
</protein>
<dbReference type="PANTHER" id="PTHR31876">
    <property type="entry name" value="COV-LIKE PROTEIN 1"/>
    <property type="match status" value="1"/>
</dbReference>
<gene>
    <name evidence="2" type="ORF">H8B19_07405</name>
</gene>
<name>A0A8J6M1S4_9ALTE</name>
<dbReference type="PANTHER" id="PTHR31876:SF26">
    <property type="entry name" value="PROTEIN LIKE COV 2"/>
    <property type="match status" value="1"/>
</dbReference>